<feature type="compositionally biased region" description="Basic and acidic residues" evidence="1">
    <location>
        <begin position="73"/>
        <end position="82"/>
    </location>
</feature>
<reference evidence="2" key="2">
    <citation type="submission" date="2020-09" db="EMBL/GenBank/DDBJ databases">
        <authorList>
            <person name="Sun Q."/>
            <person name="Ohkuma M."/>
        </authorList>
    </citation>
    <scope>NUCLEOTIDE SEQUENCE</scope>
    <source>
        <strain evidence="2">JCM 3302</strain>
    </source>
</reference>
<protein>
    <submittedName>
        <fullName evidence="2">Uncharacterized protein</fullName>
    </submittedName>
</protein>
<dbReference type="EMBL" id="BNBC01000033">
    <property type="protein sequence ID" value="GHE95065.1"/>
    <property type="molecule type" value="Genomic_DNA"/>
</dbReference>
<evidence type="ECO:0000256" key="1">
    <source>
        <dbReference type="SAM" id="MobiDB-lite"/>
    </source>
</evidence>
<keyword evidence="3" id="KW-1185">Reference proteome</keyword>
<name>A0A919AAV9_9ACTN</name>
<dbReference type="AlphaFoldDB" id="A0A919AAV9"/>
<evidence type="ECO:0000313" key="3">
    <source>
        <dbReference type="Proteomes" id="UP000641386"/>
    </source>
</evidence>
<reference evidence="2" key="1">
    <citation type="journal article" date="2014" name="Int. J. Syst. Evol. Microbiol.">
        <title>Complete genome sequence of Corynebacterium casei LMG S-19264T (=DSM 44701T), isolated from a smear-ripened cheese.</title>
        <authorList>
            <consortium name="US DOE Joint Genome Institute (JGI-PGF)"/>
            <person name="Walter F."/>
            <person name="Albersmeier A."/>
            <person name="Kalinowski J."/>
            <person name="Ruckert C."/>
        </authorList>
    </citation>
    <scope>NUCLEOTIDE SEQUENCE</scope>
    <source>
        <strain evidence="2">JCM 3302</strain>
    </source>
</reference>
<feature type="compositionally biased region" description="Gly residues" evidence="1">
    <location>
        <begin position="62"/>
        <end position="72"/>
    </location>
</feature>
<accession>A0A919AAV9</accession>
<dbReference type="Pfam" id="PF13551">
    <property type="entry name" value="HTH_29"/>
    <property type="match status" value="1"/>
</dbReference>
<feature type="region of interest" description="Disordered" evidence="1">
    <location>
        <begin position="56"/>
        <end position="82"/>
    </location>
</feature>
<comment type="caution">
    <text evidence="2">The sequence shown here is derived from an EMBL/GenBank/DDBJ whole genome shotgun (WGS) entry which is preliminary data.</text>
</comment>
<gene>
    <name evidence="2" type="ORF">GCM10014715_59100</name>
</gene>
<evidence type="ECO:0000313" key="2">
    <source>
        <dbReference type="EMBL" id="GHE95065.1"/>
    </source>
</evidence>
<organism evidence="2 3">
    <name type="scientific">Streptomyces spiralis</name>
    <dbReference type="NCBI Taxonomy" id="66376"/>
    <lineage>
        <taxon>Bacteria</taxon>
        <taxon>Bacillati</taxon>
        <taxon>Actinomycetota</taxon>
        <taxon>Actinomycetes</taxon>
        <taxon>Kitasatosporales</taxon>
        <taxon>Streptomycetaceae</taxon>
        <taxon>Streptomyces</taxon>
    </lineage>
</organism>
<dbReference type="Proteomes" id="UP000641386">
    <property type="component" value="Unassembled WGS sequence"/>
</dbReference>
<sequence length="82" mass="8629">MRRGSTSSVRHQRAMMLPASAGGNRVPVIAQLVQSDEVTVRDVIHRFNEMGLACLDSSVGGRARGPGPSGDGPEGRPRCANS</sequence>
<proteinExistence type="predicted"/>